<organism evidence="2 3">
    <name type="scientific">Mesorhizobium escarrei</name>
    <dbReference type="NCBI Taxonomy" id="666018"/>
    <lineage>
        <taxon>Bacteria</taxon>
        <taxon>Pseudomonadati</taxon>
        <taxon>Pseudomonadota</taxon>
        <taxon>Alphaproteobacteria</taxon>
        <taxon>Hyphomicrobiales</taxon>
        <taxon>Phyllobacteriaceae</taxon>
        <taxon>Mesorhizobium</taxon>
    </lineage>
</organism>
<gene>
    <name evidence="2" type="ORF">MES5069_360109</name>
</gene>
<evidence type="ECO:0000313" key="2">
    <source>
        <dbReference type="EMBL" id="CAH2403004.1"/>
    </source>
</evidence>
<dbReference type="Proteomes" id="UP001153050">
    <property type="component" value="Unassembled WGS sequence"/>
</dbReference>
<sequence length="304" mass="33653">MLDSSVALRFSGHETFPLRLLWLKKAYDAVASGMAEKGTFQEQGAISRFGVGKNMAMSMRYWAVACGVVREMDGKLEATELGHLLFDDHTGLDPYLEDPSTIWLVHNAVCATPEVATSFFYAFNVFAQPAFERQDLVKDLSEIAASRSARATAETIKRDVEVVLRSYAPRTAEIGEDAAEPLLAELGLIRELRTGQFEFVRGPKQSLSQAVFAYALIRYWRRWHADAPTLSVETVAYGVGAPGRIFRLDEESVAFRLATIGDVTGGAIVWTDTAGLRQVARREPLEGIDELRLLERAYGSRLAA</sequence>
<evidence type="ECO:0000313" key="3">
    <source>
        <dbReference type="Proteomes" id="UP001153050"/>
    </source>
</evidence>
<dbReference type="Pfam" id="PF13182">
    <property type="entry name" value="DUF4007"/>
    <property type="match status" value="1"/>
</dbReference>
<name>A0ABM9E325_9HYPH</name>
<protein>
    <recommendedName>
        <fullName evidence="1">DUF4007 domain-containing protein</fullName>
    </recommendedName>
</protein>
<comment type="caution">
    <text evidence="2">The sequence shown here is derived from an EMBL/GenBank/DDBJ whole genome shotgun (WGS) entry which is preliminary data.</text>
</comment>
<dbReference type="InterPro" id="IPR025248">
    <property type="entry name" value="DUF4007"/>
</dbReference>
<reference evidence="2 3" key="1">
    <citation type="submission" date="2022-03" db="EMBL/GenBank/DDBJ databases">
        <authorList>
            <person name="Brunel B."/>
        </authorList>
    </citation>
    <scope>NUCLEOTIDE SEQUENCE [LARGE SCALE GENOMIC DNA]</scope>
    <source>
        <strain evidence="2">STM5069sample</strain>
    </source>
</reference>
<proteinExistence type="predicted"/>
<keyword evidence="3" id="KW-1185">Reference proteome</keyword>
<evidence type="ECO:0000259" key="1">
    <source>
        <dbReference type="Pfam" id="PF13182"/>
    </source>
</evidence>
<feature type="domain" description="DUF4007" evidence="1">
    <location>
        <begin position="10"/>
        <end position="298"/>
    </location>
</feature>
<accession>A0ABM9E325</accession>
<dbReference type="EMBL" id="CAKXZT010000131">
    <property type="protein sequence ID" value="CAH2403004.1"/>
    <property type="molecule type" value="Genomic_DNA"/>
</dbReference>